<evidence type="ECO:0000313" key="6">
    <source>
        <dbReference type="EMBL" id="MBX17346.1"/>
    </source>
</evidence>
<evidence type="ECO:0000256" key="3">
    <source>
        <dbReference type="ARBA" id="ARBA00023203"/>
    </source>
</evidence>
<dbReference type="PROSITE" id="PS50021">
    <property type="entry name" value="CH"/>
    <property type="match status" value="3"/>
</dbReference>
<feature type="domain" description="Calponin-homology (CH)" evidence="5">
    <location>
        <begin position="3"/>
        <end position="106"/>
    </location>
</feature>
<dbReference type="SMART" id="SM00033">
    <property type="entry name" value="CH"/>
    <property type="match status" value="3"/>
</dbReference>
<dbReference type="Pfam" id="PF00307">
    <property type="entry name" value="CH"/>
    <property type="match status" value="3"/>
</dbReference>
<evidence type="ECO:0000256" key="4">
    <source>
        <dbReference type="SAM" id="MobiDB-lite"/>
    </source>
</evidence>
<sequence length="439" mass="48943">MGLAPEKVLLKWMNFHLKKAGYEKPVTNFSSDLKDGKAYAYLLNVLAPEHCSPSTLDSKHPQERAKLVLDHAERMDCKRYLKPEDIVEGSPNLNLAFVAQIFHQRNGLTTDNKKVSFAEMMTDDVQTSREERCFRLWINSLGIATYVNNVFEDVRNGWLLLEVLDKVSPGSVNWKHASKPPIKMPFRKVENCNQVIKIGRQLKFSLVNVGGNDIVQGNKKLILAFLWQLMRYNMLQLLKNLRSHSQGKEITDMDILNWVNNKVKSTGRISQIDNFKHKSLSSGIFFLELLSAVEPRVVNWNLVTKGENDDEKRLNATYIISVARKLGCSIFLLPEDIMEVNQKMILTLAASVMYWSLQKAAEDGESSPSPANGSTCTSTPDASPAPSTPDASPAPSISGEEESSSLASDVSNLNIDDTASNDTVSSQVENVDSPSGEHE</sequence>
<feature type="domain" description="Calponin-homology (CH)" evidence="5">
    <location>
        <begin position="128"/>
        <end position="234"/>
    </location>
</feature>
<keyword evidence="3" id="KW-0009">Actin-binding</keyword>
<dbReference type="GO" id="GO:0032432">
    <property type="term" value="C:actin filament bundle"/>
    <property type="evidence" value="ECO:0007669"/>
    <property type="project" value="TreeGrafter"/>
</dbReference>
<dbReference type="GO" id="GO:0051639">
    <property type="term" value="P:actin filament network formation"/>
    <property type="evidence" value="ECO:0007669"/>
    <property type="project" value="TreeGrafter"/>
</dbReference>
<comment type="subunit">
    <text evidence="1">Interacts with F-actin.</text>
</comment>
<dbReference type="PANTHER" id="PTHR19961">
    <property type="entry name" value="FIMBRIN/PLASTIN"/>
    <property type="match status" value="1"/>
</dbReference>
<evidence type="ECO:0000256" key="2">
    <source>
        <dbReference type="ARBA" id="ARBA00022737"/>
    </source>
</evidence>
<feature type="domain" description="Calponin-homology (CH)" evidence="5">
    <location>
        <begin position="249"/>
        <end position="357"/>
    </location>
</feature>
<dbReference type="FunFam" id="1.10.418.10:FF:000034">
    <property type="entry name" value="Fimbrin-2 like"/>
    <property type="match status" value="1"/>
</dbReference>
<dbReference type="InterPro" id="IPR036872">
    <property type="entry name" value="CH_dom_sf"/>
</dbReference>
<dbReference type="InterPro" id="IPR039959">
    <property type="entry name" value="Fimbrin/Plastin"/>
</dbReference>
<name>A0A2P2LHC1_RHIMU</name>
<dbReference type="GO" id="GO:0005737">
    <property type="term" value="C:cytoplasm"/>
    <property type="evidence" value="ECO:0007669"/>
    <property type="project" value="TreeGrafter"/>
</dbReference>
<evidence type="ECO:0000256" key="1">
    <source>
        <dbReference type="ARBA" id="ARBA00011385"/>
    </source>
</evidence>
<dbReference type="AlphaFoldDB" id="A0A2P2LHC1"/>
<organism evidence="6">
    <name type="scientific">Rhizophora mucronata</name>
    <name type="common">Asiatic mangrove</name>
    <dbReference type="NCBI Taxonomy" id="61149"/>
    <lineage>
        <taxon>Eukaryota</taxon>
        <taxon>Viridiplantae</taxon>
        <taxon>Streptophyta</taxon>
        <taxon>Embryophyta</taxon>
        <taxon>Tracheophyta</taxon>
        <taxon>Spermatophyta</taxon>
        <taxon>Magnoliopsida</taxon>
        <taxon>eudicotyledons</taxon>
        <taxon>Gunneridae</taxon>
        <taxon>Pentapetalae</taxon>
        <taxon>rosids</taxon>
        <taxon>fabids</taxon>
        <taxon>Malpighiales</taxon>
        <taxon>Rhizophoraceae</taxon>
        <taxon>Rhizophora</taxon>
    </lineage>
</organism>
<dbReference type="PANTHER" id="PTHR19961:SF62">
    <property type="entry name" value="FIMBRIN-1"/>
    <property type="match status" value="1"/>
</dbReference>
<dbReference type="SUPFAM" id="SSF47576">
    <property type="entry name" value="Calponin-homology domain, CH-domain"/>
    <property type="match status" value="1"/>
</dbReference>
<feature type="compositionally biased region" description="Low complexity" evidence="4">
    <location>
        <begin position="374"/>
        <end position="396"/>
    </location>
</feature>
<dbReference type="GO" id="GO:0051017">
    <property type="term" value="P:actin filament bundle assembly"/>
    <property type="evidence" value="ECO:0007669"/>
    <property type="project" value="InterPro"/>
</dbReference>
<dbReference type="Gene3D" id="1.10.418.10">
    <property type="entry name" value="Calponin-like domain"/>
    <property type="match status" value="3"/>
</dbReference>
<keyword evidence="2" id="KW-0677">Repeat</keyword>
<dbReference type="FunFam" id="1.10.418.10:FF:000045">
    <property type="entry name" value="Fimbrin-1 isoform A"/>
    <property type="match status" value="1"/>
</dbReference>
<dbReference type="EMBL" id="GGEC01036862">
    <property type="protein sequence ID" value="MBX17346.1"/>
    <property type="molecule type" value="Transcribed_RNA"/>
</dbReference>
<dbReference type="CDD" id="cd21299">
    <property type="entry name" value="CH_AtFIM_like_rpt3"/>
    <property type="match status" value="1"/>
</dbReference>
<dbReference type="EMBL" id="GGEC01036860">
    <property type="protein sequence ID" value="MBX17344.1"/>
    <property type="molecule type" value="Transcribed_RNA"/>
</dbReference>
<evidence type="ECO:0000259" key="5">
    <source>
        <dbReference type="PROSITE" id="PS50021"/>
    </source>
</evidence>
<accession>A0A2P2LHC1</accession>
<dbReference type="GO" id="GO:0051015">
    <property type="term" value="F:actin filament binding"/>
    <property type="evidence" value="ECO:0007669"/>
    <property type="project" value="InterPro"/>
</dbReference>
<feature type="region of interest" description="Disordered" evidence="4">
    <location>
        <begin position="362"/>
        <end position="439"/>
    </location>
</feature>
<protein>
    <recommendedName>
        <fullName evidence="5">Calponin-homology (CH) domain-containing protein</fullName>
    </recommendedName>
</protein>
<feature type="compositionally biased region" description="Polar residues" evidence="4">
    <location>
        <begin position="404"/>
        <end position="433"/>
    </location>
</feature>
<dbReference type="GO" id="GO:0005884">
    <property type="term" value="C:actin filament"/>
    <property type="evidence" value="ECO:0007669"/>
    <property type="project" value="TreeGrafter"/>
</dbReference>
<reference evidence="6" key="1">
    <citation type="submission" date="2018-02" db="EMBL/GenBank/DDBJ databases">
        <title>Rhizophora mucronata_Transcriptome.</title>
        <authorList>
            <person name="Meera S.P."/>
            <person name="Sreeshan A."/>
            <person name="Augustine A."/>
        </authorList>
    </citation>
    <scope>NUCLEOTIDE SEQUENCE</scope>
    <source>
        <tissue evidence="6">Leaf</tissue>
    </source>
</reference>
<proteinExistence type="predicted"/>
<dbReference type="InterPro" id="IPR001715">
    <property type="entry name" value="CH_dom"/>
</dbReference>